<evidence type="ECO:0000313" key="2">
    <source>
        <dbReference type="EMBL" id="RCG24705.1"/>
    </source>
</evidence>
<name>A0A367F4N2_9ACTN</name>
<dbReference type="Proteomes" id="UP000252914">
    <property type="component" value="Unassembled WGS sequence"/>
</dbReference>
<sequence>MPPVDPLGELAGRLHGAGFEPTARELAEALWLAHWVGPGEETGSSDREDGAAATSGAPGPSQHAGRTGHAGTPGTAGPSPGTDKTAPDGNAAVTRLYAEGADPDEPRDAPRDAHAEGTRVRVPEATALPRHTPLQRALSPLRDYRPPVRPASRHLDVQATAERAAETGLLVPVMRTQERHRPRLRLLMDVSNSTVLWETMLDELRRVCATSGAFCEVTVHHLREGGTRGPAREHRRRGWPCARVRRPAA</sequence>
<feature type="compositionally biased region" description="Basic and acidic residues" evidence="1">
    <location>
        <begin position="104"/>
        <end position="122"/>
    </location>
</feature>
<protein>
    <submittedName>
        <fullName evidence="2">Uncharacterized protein</fullName>
    </submittedName>
</protein>
<comment type="caution">
    <text evidence="2">The sequence shown here is derived from an EMBL/GenBank/DDBJ whole genome shotgun (WGS) entry which is preliminary data.</text>
</comment>
<gene>
    <name evidence="2" type="ORF">DTL70_10170</name>
</gene>
<dbReference type="RefSeq" id="WP_114021556.1">
    <property type="nucleotide sequence ID" value="NZ_QOIN01000039.1"/>
</dbReference>
<keyword evidence="3" id="KW-1185">Reference proteome</keyword>
<evidence type="ECO:0000256" key="1">
    <source>
        <dbReference type="SAM" id="MobiDB-lite"/>
    </source>
</evidence>
<evidence type="ECO:0000313" key="3">
    <source>
        <dbReference type="Proteomes" id="UP000252914"/>
    </source>
</evidence>
<dbReference type="EMBL" id="QOIN01000039">
    <property type="protein sequence ID" value="RCG24705.1"/>
    <property type="molecule type" value="Genomic_DNA"/>
</dbReference>
<proteinExistence type="predicted"/>
<organism evidence="2 3">
    <name type="scientific">Streptomyces diacarni</name>
    <dbReference type="NCBI Taxonomy" id="2800381"/>
    <lineage>
        <taxon>Bacteria</taxon>
        <taxon>Bacillati</taxon>
        <taxon>Actinomycetota</taxon>
        <taxon>Actinomycetes</taxon>
        <taxon>Kitasatosporales</taxon>
        <taxon>Streptomycetaceae</taxon>
        <taxon>Streptomyces</taxon>
    </lineage>
</organism>
<feature type="region of interest" description="Disordered" evidence="1">
    <location>
        <begin position="37"/>
        <end position="132"/>
    </location>
</feature>
<feature type="compositionally biased region" description="Low complexity" evidence="1">
    <location>
        <begin position="51"/>
        <end position="82"/>
    </location>
</feature>
<accession>A0A367F4N2</accession>
<dbReference type="AlphaFoldDB" id="A0A367F4N2"/>
<reference evidence="2 3" key="1">
    <citation type="submission" date="2018-06" db="EMBL/GenBank/DDBJ databases">
        <title>Streptomyces reniochalinae sp. nov. and Streptomyces diacarnus sp. nov. from marine sponges.</title>
        <authorList>
            <person name="Li L."/>
        </authorList>
    </citation>
    <scope>NUCLEOTIDE SEQUENCE [LARGE SCALE GENOMIC DNA]</scope>
    <source>
        <strain evidence="2 3">LHW51701</strain>
    </source>
</reference>